<reference evidence="2" key="1">
    <citation type="submission" date="2018-08" db="EMBL/GenBank/DDBJ databases">
        <title>Murine metabolic-syndrome-specific gut microbial biobank.</title>
        <authorList>
            <person name="Liu C."/>
        </authorList>
    </citation>
    <scope>NUCLEOTIDE SEQUENCE [LARGE SCALE GENOMIC DNA]</scope>
    <source>
        <strain evidence="2">Z82</strain>
    </source>
</reference>
<proteinExistence type="predicted"/>
<gene>
    <name evidence="2" type="ORF">D1639_10715</name>
</gene>
<dbReference type="AlphaFoldDB" id="A0A7C9NDN8"/>
<sequence length="69" mass="7431">MSLSSGDHRPSQEGRPSSPSCDGSFPEGEEGVLERFGVTADELDARAAEYESGDWSDMEFGPIVQVLPK</sequence>
<protein>
    <submittedName>
        <fullName evidence="2">Uncharacterized protein</fullName>
    </submittedName>
</protein>
<accession>A0A7C9NDN8</accession>
<organism evidence="2">
    <name type="scientific">Muribaculaceae bacterium Z82</name>
    <dbReference type="NCBI Taxonomy" id="2304548"/>
    <lineage>
        <taxon>Bacteria</taxon>
        <taxon>Pseudomonadati</taxon>
        <taxon>Bacteroidota</taxon>
        <taxon>Bacteroidia</taxon>
        <taxon>Bacteroidales</taxon>
        <taxon>Muribaculaceae</taxon>
    </lineage>
</organism>
<feature type="region of interest" description="Disordered" evidence="1">
    <location>
        <begin position="1"/>
        <end position="31"/>
    </location>
</feature>
<evidence type="ECO:0000256" key="1">
    <source>
        <dbReference type="SAM" id="MobiDB-lite"/>
    </source>
</evidence>
<feature type="compositionally biased region" description="Basic and acidic residues" evidence="1">
    <location>
        <begin position="1"/>
        <end position="12"/>
    </location>
</feature>
<comment type="caution">
    <text evidence="2">The sequence shown here is derived from an EMBL/GenBank/DDBJ whole genome shotgun (WGS) entry which is preliminary data.</text>
</comment>
<name>A0A7C9NDN8_9BACT</name>
<evidence type="ECO:0000313" key="2">
    <source>
        <dbReference type="EMBL" id="NBI35488.1"/>
    </source>
</evidence>
<dbReference type="EMBL" id="QWKH01000133">
    <property type="protein sequence ID" value="NBI35488.1"/>
    <property type="molecule type" value="Genomic_DNA"/>
</dbReference>